<protein>
    <submittedName>
        <fullName evidence="2">Uncharacterized protein</fullName>
    </submittedName>
</protein>
<feature type="transmembrane region" description="Helical" evidence="1">
    <location>
        <begin position="41"/>
        <end position="62"/>
    </location>
</feature>
<keyword evidence="3" id="KW-1185">Reference proteome</keyword>
<evidence type="ECO:0000313" key="3">
    <source>
        <dbReference type="Proteomes" id="UP000092445"/>
    </source>
</evidence>
<dbReference type="EnsemblMetazoa" id="GPAI024637-RA">
    <property type="protein sequence ID" value="GPAI024637-PA"/>
    <property type="gene ID" value="GPAI024637"/>
</dbReference>
<dbReference type="Proteomes" id="UP000092445">
    <property type="component" value="Unassembled WGS sequence"/>
</dbReference>
<keyword evidence="1" id="KW-0472">Membrane</keyword>
<reference evidence="2" key="2">
    <citation type="submission" date="2020-05" db="UniProtKB">
        <authorList>
            <consortium name="EnsemblMetazoa"/>
        </authorList>
    </citation>
    <scope>IDENTIFICATION</scope>
    <source>
        <strain evidence="2">IAEA</strain>
    </source>
</reference>
<keyword evidence="1" id="KW-0812">Transmembrane</keyword>
<dbReference type="AlphaFoldDB" id="A0A1A9ZTP7"/>
<proteinExistence type="predicted"/>
<sequence length="148" mass="17139">MKNEKVKQNTENSAKTRYNPLQFKRMSIIGVKKQNKGCPRAILTSFFTCTQFVVQPFFWLIVQASITSTVSLRVFALRPQPQDEAKEQTSQNLIRPRRLNKVHESSDKQFSARINARGASGDFYEDSLRDFRRDSQIVLSGYVWLKGF</sequence>
<evidence type="ECO:0000256" key="1">
    <source>
        <dbReference type="SAM" id="Phobius"/>
    </source>
</evidence>
<name>A0A1A9ZTP7_GLOPL</name>
<dbReference type="VEuPathDB" id="VectorBase:GPAI024637"/>
<evidence type="ECO:0000313" key="2">
    <source>
        <dbReference type="EnsemblMetazoa" id="GPAI024637-PA"/>
    </source>
</evidence>
<reference evidence="3" key="1">
    <citation type="submission" date="2014-03" db="EMBL/GenBank/DDBJ databases">
        <authorList>
            <person name="Aksoy S."/>
            <person name="Warren W."/>
            <person name="Wilson R.K."/>
        </authorList>
    </citation>
    <scope>NUCLEOTIDE SEQUENCE [LARGE SCALE GENOMIC DNA]</scope>
    <source>
        <strain evidence="3">IAEA</strain>
    </source>
</reference>
<organism evidence="2 3">
    <name type="scientific">Glossina pallidipes</name>
    <name type="common">Tsetse fly</name>
    <dbReference type="NCBI Taxonomy" id="7398"/>
    <lineage>
        <taxon>Eukaryota</taxon>
        <taxon>Metazoa</taxon>
        <taxon>Ecdysozoa</taxon>
        <taxon>Arthropoda</taxon>
        <taxon>Hexapoda</taxon>
        <taxon>Insecta</taxon>
        <taxon>Pterygota</taxon>
        <taxon>Neoptera</taxon>
        <taxon>Endopterygota</taxon>
        <taxon>Diptera</taxon>
        <taxon>Brachycera</taxon>
        <taxon>Muscomorpha</taxon>
        <taxon>Hippoboscoidea</taxon>
        <taxon>Glossinidae</taxon>
        <taxon>Glossina</taxon>
    </lineage>
</organism>
<accession>A0A1A9ZTP7</accession>
<keyword evidence="1" id="KW-1133">Transmembrane helix</keyword>